<gene>
    <name evidence="1" type="ORF">F4820DRAFT_297733</name>
</gene>
<keyword evidence="2" id="KW-1185">Reference proteome</keyword>
<evidence type="ECO:0000313" key="2">
    <source>
        <dbReference type="Proteomes" id="UP001497700"/>
    </source>
</evidence>
<dbReference type="EMBL" id="MU393472">
    <property type="protein sequence ID" value="KAI4865418.1"/>
    <property type="molecule type" value="Genomic_DNA"/>
</dbReference>
<protein>
    <submittedName>
        <fullName evidence="1">Uncharacterized protein</fullName>
    </submittedName>
</protein>
<sequence length="365" mass="40431">MSAAVGTGDGAGSLSNDIVLLFMPFPERPEWTDRIFKRYGLRVRWVNSIREDKSVISAAELGPEFDGVTLLCTYMPPPAELIPKVRFVQLTSAGADKWLSHPKYQEKSTVFCTSNGVNSPQIAEWVIGAWLSHQHHFSRYHEHMKKGFWESPFATHVQDSTSLRIGILGYGAIGRQCARLANALGMEIFAYTRNERPTPESRRDDSYCVPGTGDPDGLLPTKWFHGPARAAVNAFLREGLDLLVICLPLTAETRHVVGEEQLAILGATRRGFVANVGRGGHVDQEALVRALEEGSIRGAALDVADPEPLPADHPLWRAPNLLITPHVSWRTDVLWDRLLDIIAINLGRLAGGKPLINVVNRELHY</sequence>
<comment type="caution">
    <text evidence="1">The sequence shown here is derived from an EMBL/GenBank/DDBJ whole genome shotgun (WGS) entry which is preliminary data.</text>
</comment>
<evidence type="ECO:0000313" key="1">
    <source>
        <dbReference type="EMBL" id="KAI4865418.1"/>
    </source>
</evidence>
<organism evidence="1 2">
    <name type="scientific">Hypoxylon rubiginosum</name>
    <dbReference type="NCBI Taxonomy" id="110542"/>
    <lineage>
        <taxon>Eukaryota</taxon>
        <taxon>Fungi</taxon>
        <taxon>Dikarya</taxon>
        <taxon>Ascomycota</taxon>
        <taxon>Pezizomycotina</taxon>
        <taxon>Sordariomycetes</taxon>
        <taxon>Xylariomycetidae</taxon>
        <taxon>Xylariales</taxon>
        <taxon>Hypoxylaceae</taxon>
        <taxon>Hypoxylon</taxon>
    </lineage>
</organism>
<reference evidence="1 2" key="1">
    <citation type="journal article" date="2022" name="New Phytol.">
        <title>Ecological generalism drives hyperdiversity of secondary metabolite gene clusters in xylarialean endophytes.</title>
        <authorList>
            <person name="Franco M.E.E."/>
            <person name="Wisecaver J.H."/>
            <person name="Arnold A.E."/>
            <person name="Ju Y.M."/>
            <person name="Slot J.C."/>
            <person name="Ahrendt S."/>
            <person name="Moore L.P."/>
            <person name="Eastman K.E."/>
            <person name="Scott K."/>
            <person name="Konkel Z."/>
            <person name="Mondo S.J."/>
            <person name="Kuo A."/>
            <person name="Hayes R.D."/>
            <person name="Haridas S."/>
            <person name="Andreopoulos B."/>
            <person name="Riley R."/>
            <person name="LaButti K."/>
            <person name="Pangilinan J."/>
            <person name="Lipzen A."/>
            <person name="Amirebrahimi M."/>
            <person name="Yan J."/>
            <person name="Adam C."/>
            <person name="Keymanesh K."/>
            <person name="Ng V."/>
            <person name="Louie K."/>
            <person name="Northen T."/>
            <person name="Drula E."/>
            <person name="Henrissat B."/>
            <person name="Hsieh H.M."/>
            <person name="Youens-Clark K."/>
            <person name="Lutzoni F."/>
            <person name="Miadlikowska J."/>
            <person name="Eastwood D.C."/>
            <person name="Hamelin R.C."/>
            <person name="Grigoriev I.V."/>
            <person name="U'Ren J.M."/>
        </authorList>
    </citation>
    <scope>NUCLEOTIDE SEQUENCE [LARGE SCALE GENOMIC DNA]</scope>
    <source>
        <strain evidence="1 2">CBS 119005</strain>
    </source>
</reference>
<dbReference type="Proteomes" id="UP001497700">
    <property type="component" value="Unassembled WGS sequence"/>
</dbReference>
<accession>A0ACB9Z1A3</accession>
<name>A0ACB9Z1A3_9PEZI</name>
<proteinExistence type="predicted"/>